<dbReference type="Gene3D" id="3.30.420.610">
    <property type="entry name" value="LOTUS domain-like"/>
    <property type="match status" value="3"/>
</dbReference>
<evidence type="ECO:0000256" key="5">
    <source>
        <dbReference type="ARBA" id="ARBA00022490"/>
    </source>
</evidence>
<evidence type="ECO:0000256" key="1">
    <source>
        <dbReference type="ARBA" id="ARBA00004496"/>
    </source>
</evidence>
<dbReference type="GeneID" id="115827292"/>
<feature type="domain" description="HTH OST-type" evidence="11">
    <location>
        <begin position="302"/>
        <end position="378"/>
    </location>
</feature>
<dbReference type="SUPFAM" id="SSF63748">
    <property type="entry name" value="Tudor/PWWP/MBT"/>
    <property type="match status" value="1"/>
</dbReference>
<dbReference type="AlphaFoldDB" id="A0A6J2WR26"/>
<dbReference type="OrthoDB" id="10052065at2759"/>
<keyword evidence="7" id="KW-0221">Differentiation</keyword>
<feature type="region of interest" description="Disordered" evidence="9">
    <location>
        <begin position="382"/>
        <end position="406"/>
    </location>
</feature>
<dbReference type="InterPro" id="IPR025605">
    <property type="entry name" value="OST-HTH/LOTUS_dom"/>
</dbReference>
<gene>
    <name evidence="13" type="primary">tdrd5</name>
</gene>
<dbReference type="FunCoup" id="A0A6J2WR26">
    <property type="interactions" value="809"/>
</dbReference>
<dbReference type="PANTHER" id="PTHR22948">
    <property type="entry name" value="TUDOR DOMAIN CONTAINING PROTEIN"/>
    <property type="match status" value="1"/>
</dbReference>
<dbReference type="InterPro" id="IPR035437">
    <property type="entry name" value="SNase_OB-fold_sf"/>
</dbReference>
<dbReference type="CDD" id="cd09975">
    <property type="entry name" value="LOTUS_2_TDRD5"/>
    <property type="match status" value="1"/>
</dbReference>
<evidence type="ECO:0000256" key="6">
    <source>
        <dbReference type="ARBA" id="ARBA00022737"/>
    </source>
</evidence>
<evidence type="ECO:0000256" key="4">
    <source>
        <dbReference type="ARBA" id="ARBA00022473"/>
    </source>
</evidence>
<dbReference type="Gene3D" id="2.40.50.90">
    <property type="match status" value="1"/>
</dbReference>
<feature type="region of interest" description="Disordered" evidence="9">
    <location>
        <begin position="844"/>
        <end position="867"/>
    </location>
</feature>
<dbReference type="InterPro" id="IPR050621">
    <property type="entry name" value="Tudor_domain_containing"/>
</dbReference>
<evidence type="ECO:0000259" key="11">
    <source>
        <dbReference type="PROSITE" id="PS51644"/>
    </source>
</evidence>
<feature type="compositionally biased region" description="Polar residues" evidence="9">
    <location>
        <begin position="844"/>
        <end position="861"/>
    </location>
</feature>
<evidence type="ECO:0000256" key="3">
    <source>
        <dbReference type="ARBA" id="ARBA00013420"/>
    </source>
</evidence>
<feature type="compositionally biased region" description="Polar residues" evidence="9">
    <location>
        <begin position="805"/>
        <end position="818"/>
    </location>
</feature>
<dbReference type="InParanoid" id="A0A6J2WR26"/>
<dbReference type="RefSeq" id="XP_030646963.1">
    <property type="nucleotide sequence ID" value="XM_030791103.1"/>
</dbReference>
<dbReference type="PROSITE" id="PS50304">
    <property type="entry name" value="TUDOR"/>
    <property type="match status" value="1"/>
</dbReference>
<evidence type="ECO:0000313" key="13">
    <source>
        <dbReference type="RefSeq" id="XP_030646963.1"/>
    </source>
</evidence>
<feature type="domain" description="Tudor" evidence="10">
    <location>
        <begin position="535"/>
        <end position="593"/>
    </location>
</feature>
<dbReference type="CTD" id="163589"/>
<feature type="compositionally biased region" description="Polar residues" evidence="9">
    <location>
        <begin position="233"/>
        <end position="252"/>
    </location>
</feature>
<keyword evidence="4" id="KW-0217">Developmental protein</keyword>
<feature type="domain" description="HTH OST-type" evidence="11">
    <location>
        <begin position="6"/>
        <end position="79"/>
    </location>
</feature>
<dbReference type="InterPro" id="IPR002999">
    <property type="entry name" value="Tudor"/>
</dbReference>
<accession>A0A6J2WR26</accession>
<dbReference type="Proteomes" id="UP000504632">
    <property type="component" value="Chromosome 14"/>
</dbReference>
<dbReference type="InterPro" id="IPR041966">
    <property type="entry name" value="LOTUS-like"/>
</dbReference>
<sequence length="920" mass="101317">MTQEHLLAGLRKDVRSLLVSAKHGLAPEQLKRDYQKMLGYALPLKRLGFCSVLDMVKEMPDVVLVDYSRDGSILLKAVGDETTKGIEELVSKQRSQKPKASYHRSRVGALSFHYPHGGPPVLSRRHTLPTLPAQLRSQLRQLLSHGPIGLSELETKYASQFGRPLQITQYGFYSVAEMLAAASDLIAVRQSRTGSQLLLRNTVAPVKQSKTLTPRPSKHKLLSAINRLSPNTVFSNGQGSASSSLNVASPKNTHQDVLRHSSPGSESLPKPVRENQSFEKSVTKLEEELKHWIVENGDAGTVSQEVKEKLRKVVSETKEGLSIHSLPAEYKKMFGEDLPVTQCGFLSVTEMVGALSDTLCLQPDPVEGGNHWIVTELKDGDAETGFSQNEDSSASDLSESLSPPSKGAYFSCVESQWEGRTGEDGSSGDSEGVSELRISNKTVHQMMNIFPMNVLNCGSSVPLDAIQCQKLKTPTRRRERELVSVLVERVETPGHFYIRLSENTEARALENMMLEMRSCYSCPGISERYQLPDAYIRPGQVCCVTPRDIWFYRVVIHRVTSSSEVEVYYVDFGDVSKVNRSSLRFLKSCYAELPAQAVPSMLIGVKPVESSWTRNATNLFQKLCCERTLVAAIHGYQRDFLQVFLCDTHMEEDVYIHSALYDEGHAVLCSPGKCEQMIATAAQFNPVTLYLGEGQLDEVPEPYSSLTSSHTPNVQNHCSEIGYENNPSTNDQENLIDLPELEFIDVDEMSTLCKVGNANPFGALLCKQTENYSNWDEGWLPDSNKDETKTISVPASEDNEAKVASETQSSVSPSQAGSATLPHCGHVEQDPGVAHLQSTLNTLSLHTPGLGQTQSSETADLTSKPPHPVSPSLVFSLFGIRDGIRADKLFLRNASPLALSPAARLAAGSNLCSWYPQKMA</sequence>
<feature type="region of interest" description="Disordered" evidence="9">
    <location>
        <begin position="777"/>
        <end position="829"/>
    </location>
</feature>
<dbReference type="GO" id="GO:0007281">
    <property type="term" value="P:germ cell development"/>
    <property type="evidence" value="ECO:0007669"/>
    <property type="project" value="InterPro"/>
</dbReference>
<dbReference type="GO" id="GO:0005737">
    <property type="term" value="C:cytoplasm"/>
    <property type="evidence" value="ECO:0007669"/>
    <property type="project" value="UniProtKB-SubCell"/>
</dbReference>
<dbReference type="CDD" id="cd20419">
    <property type="entry name" value="Tudor_TDRD5"/>
    <property type="match status" value="1"/>
</dbReference>
<evidence type="ECO:0000256" key="8">
    <source>
        <dbReference type="ARBA" id="ARBA00022871"/>
    </source>
</evidence>
<dbReference type="GO" id="GO:0007283">
    <property type="term" value="P:spermatogenesis"/>
    <property type="evidence" value="ECO:0007669"/>
    <property type="project" value="UniProtKB-KW"/>
</dbReference>
<dbReference type="Pfam" id="PF12872">
    <property type="entry name" value="OST-HTH"/>
    <property type="match status" value="3"/>
</dbReference>
<dbReference type="Gene3D" id="2.30.30.140">
    <property type="match status" value="1"/>
</dbReference>
<evidence type="ECO:0000259" key="10">
    <source>
        <dbReference type="PROSITE" id="PS50304"/>
    </source>
</evidence>
<keyword evidence="12" id="KW-1185">Reference proteome</keyword>
<feature type="compositionally biased region" description="Low complexity" evidence="9">
    <location>
        <begin position="390"/>
        <end position="405"/>
    </location>
</feature>
<dbReference type="PROSITE" id="PS51644">
    <property type="entry name" value="HTH_OST"/>
    <property type="match status" value="3"/>
</dbReference>
<evidence type="ECO:0000256" key="7">
    <source>
        <dbReference type="ARBA" id="ARBA00022782"/>
    </source>
</evidence>
<protein>
    <recommendedName>
        <fullName evidence="3">Tudor domain-containing protein 5</fullName>
    </recommendedName>
</protein>
<comment type="subcellular location">
    <subcellularLocation>
        <location evidence="1">Cytoplasm</location>
    </subcellularLocation>
</comment>
<feature type="domain" description="HTH OST-type" evidence="11">
    <location>
        <begin position="127"/>
        <end position="203"/>
    </location>
</feature>
<dbReference type="InterPro" id="IPR037982">
    <property type="entry name" value="TDRD5_LOTUS_2"/>
</dbReference>
<name>A0A6J2WR26_CHACN</name>
<evidence type="ECO:0000256" key="9">
    <source>
        <dbReference type="SAM" id="MobiDB-lite"/>
    </source>
</evidence>
<evidence type="ECO:0000313" key="12">
    <source>
        <dbReference type="Proteomes" id="UP000504632"/>
    </source>
</evidence>
<keyword evidence="6" id="KW-0677">Repeat</keyword>
<dbReference type="PANTHER" id="PTHR22948:SF19">
    <property type="entry name" value="TUDOR DOMAIN-CONTAINING PROTEIN 5"/>
    <property type="match status" value="1"/>
</dbReference>
<proteinExistence type="inferred from homology"/>
<reference evidence="13" key="1">
    <citation type="submission" date="2025-08" db="UniProtKB">
        <authorList>
            <consortium name="RefSeq"/>
        </authorList>
    </citation>
    <scope>IDENTIFICATION</scope>
</reference>
<dbReference type="Pfam" id="PF00567">
    <property type="entry name" value="TUDOR"/>
    <property type="match status" value="1"/>
</dbReference>
<evidence type="ECO:0000256" key="2">
    <source>
        <dbReference type="ARBA" id="ARBA00010384"/>
    </source>
</evidence>
<keyword evidence="8" id="KW-0744">Spermatogenesis</keyword>
<comment type="similarity">
    <text evidence="2">Belongs to the TDRD5 family.</text>
</comment>
<organism evidence="12 13">
    <name type="scientific">Chanos chanos</name>
    <name type="common">Milkfish</name>
    <name type="synonym">Mugil chanos</name>
    <dbReference type="NCBI Taxonomy" id="29144"/>
    <lineage>
        <taxon>Eukaryota</taxon>
        <taxon>Metazoa</taxon>
        <taxon>Chordata</taxon>
        <taxon>Craniata</taxon>
        <taxon>Vertebrata</taxon>
        <taxon>Euteleostomi</taxon>
        <taxon>Actinopterygii</taxon>
        <taxon>Neopterygii</taxon>
        <taxon>Teleostei</taxon>
        <taxon>Ostariophysi</taxon>
        <taxon>Gonorynchiformes</taxon>
        <taxon>Chanidae</taxon>
        <taxon>Chanos</taxon>
    </lineage>
</organism>
<feature type="region of interest" description="Disordered" evidence="9">
    <location>
        <begin position="233"/>
        <end position="277"/>
    </location>
</feature>
<keyword evidence="5" id="KW-0963">Cytoplasm</keyword>